<dbReference type="PROSITE" id="PS00903">
    <property type="entry name" value="CYT_DCMP_DEAMINASES_1"/>
    <property type="match status" value="1"/>
</dbReference>
<feature type="binding site" evidence="15">
    <location>
        <position position="186"/>
    </location>
    <ligand>
        <name>substrate</name>
    </ligand>
</feature>
<comment type="catalytic activity">
    <reaction evidence="13">
        <text>2,5-diamino-6-hydroxy-4-(5-phosphoribosylamino)-pyrimidine + H2O + H(+) = 5-amino-6-(5-phospho-D-ribosylamino)uracil + NH4(+)</text>
        <dbReference type="Rhea" id="RHEA:21868"/>
        <dbReference type="ChEBI" id="CHEBI:15377"/>
        <dbReference type="ChEBI" id="CHEBI:15378"/>
        <dbReference type="ChEBI" id="CHEBI:28938"/>
        <dbReference type="ChEBI" id="CHEBI:58453"/>
        <dbReference type="ChEBI" id="CHEBI:58614"/>
        <dbReference type="EC" id="3.5.4.26"/>
    </reaction>
</comment>
<dbReference type="Gene3D" id="3.40.140.10">
    <property type="entry name" value="Cytidine Deaminase, domain 2"/>
    <property type="match status" value="1"/>
</dbReference>
<dbReference type="NCBIfam" id="TIGR00326">
    <property type="entry name" value="eubact_ribD"/>
    <property type="match status" value="1"/>
</dbReference>
<evidence type="ECO:0000256" key="8">
    <source>
        <dbReference type="ARBA" id="ARBA00022801"/>
    </source>
</evidence>
<keyword evidence="11 13" id="KW-0560">Oxidoreductase</keyword>
<feature type="active site" description="Proton donor" evidence="14">
    <location>
        <position position="53"/>
    </location>
</feature>
<dbReference type="EC" id="3.5.4.26" evidence="13"/>
<evidence type="ECO:0000256" key="4">
    <source>
        <dbReference type="ARBA" id="ARBA00005259"/>
    </source>
</evidence>
<dbReference type="GO" id="GO:0009231">
    <property type="term" value="P:riboflavin biosynthetic process"/>
    <property type="evidence" value="ECO:0007669"/>
    <property type="project" value="UniProtKB-KW"/>
</dbReference>
<comment type="cofactor">
    <cofactor evidence="13 16">
        <name>Zn(2+)</name>
        <dbReference type="ChEBI" id="CHEBI:29105"/>
    </cofactor>
    <text evidence="13 16">Binds 1 zinc ion.</text>
</comment>
<dbReference type="InterPro" id="IPR016193">
    <property type="entry name" value="Cytidine_deaminase-like"/>
</dbReference>
<dbReference type="GO" id="GO:0008703">
    <property type="term" value="F:5-amino-6-(5-phosphoribosylamino)uracil reductase activity"/>
    <property type="evidence" value="ECO:0007669"/>
    <property type="project" value="UniProtKB-EC"/>
</dbReference>
<comment type="function">
    <text evidence="1 13">Converts 2,5-diamino-6-(ribosylamino)-4(3h)-pyrimidinone 5'-phosphate into 5-amino-6-(ribosylamino)-2,4(1h,3h)-pyrimidinedione 5'-phosphate.</text>
</comment>
<evidence type="ECO:0000256" key="2">
    <source>
        <dbReference type="ARBA" id="ARBA00004882"/>
    </source>
</evidence>
<feature type="binding site" evidence="16">
    <location>
        <position position="86"/>
    </location>
    <ligand>
        <name>Zn(2+)</name>
        <dbReference type="ChEBI" id="CHEBI:29105"/>
        <note>catalytic</note>
    </ligand>
</feature>
<evidence type="ECO:0000256" key="11">
    <source>
        <dbReference type="ARBA" id="ARBA00023002"/>
    </source>
</evidence>
<dbReference type="InterPro" id="IPR002125">
    <property type="entry name" value="CMP_dCMP_dom"/>
</dbReference>
<evidence type="ECO:0000256" key="7">
    <source>
        <dbReference type="ARBA" id="ARBA00022723"/>
    </source>
</evidence>
<proteinExistence type="inferred from homology"/>
<dbReference type="InterPro" id="IPR004794">
    <property type="entry name" value="Eubact_RibD"/>
</dbReference>
<dbReference type="InterPro" id="IPR050765">
    <property type="entry name" value="Riboflavin_Biosynth_HTPR"/>
</dbReference>
<dbReference type="Pfam" id="PF01872">
    <property type="entry name" value="RibD_C"/>
    <property type="match status" value="1"/>
</dbReference>
<evidence type="ECO:0000256" key="6">
    <source>
        <dbReference type="ARBA" id="ARBA00022619"/>
    </source>
</evidence>
<dbReference type="Proteomes" id="UP000823632">
    <property type="component" value="Unassembled WGS sequence"/>
</dbReference>
<gene>
    <name evidence="18" type="primary">ribD</name>
    <name evidence="18" type="ORF">IAC76_08155</name>
</gene>
<reference evidence="18" key="2">
    <citation type="journal article" date="2021" name="PeerJ">
        <title>Extensive microbial diversity within the chicken gut microbiome revealed by metagenomics and culture.</title>
        <authorList>
            <person name="Gilroy R."/>
            <person name="Ravi A."/>
            <person name="Getino M."/>
            <person name="Pursley I."/>
            <person name="Horton D.L."/>
            <person name="Alikhan N.F."/>
            <person name="Baker D."/>
            <person name="Gharbi K."/>
            <person name="Hall N."/>
            <person name="Watson M."/>
            <person name="Adriaenssens E.M."/>
            <person name="Foster-Nyarko E."/>
            <person name="Jarju S."/>
            <person name="Secka A."/>
            <person name="Antonio M."/>
            <person name="Oren A."/>
            <person name="Chaudhuri R.R."/>
            <person name="La Ragione R."/>
            <person name="Hildebrand F."/>
            <person name="Pallen M.J."/>
        </authorList>
    </citation>
    <scope>NUCLEOTIDE SEQUENCE</scope>
    <source>
        <strain evidence="18">10192</strain>
    </source>
</reference>
<feature type="binding site" evidence="15">
    <location>
        <position position="170"/>
    </location>
    <ligand>
        <name>substrate</name>
    </ligand>
</feature>
<feature type="binding site" evidence="15">
    <location>
        <position position="281"/>
    </location>
    <ligand>
        <name>substrate</name>
    </ligand>
</feature>
<dbReference type="PANTHER" id="PTHR38011:SF7">
    <property type="entry name" value="2,5-DIAMINO-6-RIBOSYLAMINO-4(3H)-PYRIMIDINONE 5'-PHOSPHATE REDUCTASE"/>
    <property type="match status" value="1"/>
</dbReference>
<keyword evidence="8 13" id="KW-0378">Hydrolase</keyword>
<evidence type="ECO:0000256" key="3">
    <source>
        <dbReference type="ARBA" id="ARBA00004910"/>
    </source>
</evidence>
<evidence type="ECO:0000259" key="17">
    <source>
        <dbReference type="PROSITE" id="PS51747"/>
    </source>
</evidence>
<dbReference type="CDD" id="cd01284">
    <property type="entry name" value="Riboflavin_deaminase-reductase"/>
    <property type="match status" value="1"/>
</dbReference>
<name>A0A9D9DPN8_9BACT</name>
<keyword evidence="7 13" id="KW-0479">Metal-binding</keyword>
<dbReference type="GO" id="GO:0008270">
    <property type="term" value="F:zinc ion binding"/>
    <property type="evidence" value="ECO:0007669"/>
    <property type="project" value="InterPro"/>
</dbReference>
<dbReference type="PROSITE" id="PS51747">
    <property type="entry name" value="CYT_DCMP_DEAMINASES_2"/>
    <property type="match status" value="1"/>
</dbReference>
<feature type="binding site" evidence="15">
    <location>
        <position position="209"/>
    </location>
    <ligand>
        <name>substrate</name>
    </ligand>
</feature>
<feature type="binding site" evidence="15">
    <location>
        <position position="198"/>
    </location>
    <ligand>
        <name>NADP(+)</name>
        <dbReference type="ChEBI" id="CHEBI:58349"/>
    </ligand>
</feature>
<dbReference type="InterPro" id="IPR024072">
    <property type="entry name" value="DHFR-like_dom_sf"/>
</dbReference>
<comment type="similarity">
    <text evidence="4 13">In the N-terminal section; belongs to the cytidine and deoxycytidylate deaminase family.</text>
</comment>
<evidence type="ECO:0000313" key="19">
    <source>
        <dbReference type="Proteomes" id="UP000823632"/>
    </source>
</evidence>
<comment type="pathway">
    <text evidence="3 13">Cofactor biosynthesis; riboflavin biosynthesis; 5-amino-6-(D-ribitylamino)uracil from GTP: step 3/4.</text>
</comment>
<dbReference type="InterPro" id="IPR002734">
    <property type="entry name" value="RibDG_C"/>
</dbReference>
<evidence type="ECO:0000256" key="9">
    <source>
        <dbReference type="ARBA" id="ARBA00022833"/>
    </source>
</evidence>
<feature type="binding site" evidence="15">
    <location>
        <begin position="283"/>
        <end position="289"/>
    </location>
    <ligand>
        <name>NADP(+)</name>
        <dbReference type="ChEBI" id="CHEBI:58349"/>
    </ligand>
</feature>
<keyword evidence="12" id="KW-0511">Multifunctional enzyme</keyword>
<evidence type="ECO:0000256" key="5">
    <source>
        <dbReference type="ARBA" id="ARBA00007417"/>
    </source>
</evidence>
<dbReference type="SUPFAM" id="SSF53927">
    <property type="entry name" value="Cytidine deaminase-like"/>
    <property type="match status" value="1"/>
</dbReference>
<keyword evidence="6 13" id="KW-0686">Riboflavin biosynthesis</keyword>
<organism evidence="18 19">
    <name type="scientific">Candidatus Scatousia excrementipullorum</name>
    <dbReference type="NCBI Taxonomy" id="2840936"/>
    <lineage>
        <taxon>Bacteria</taxon>
        <taxon>Candidatus Scatousia</taxon>
    </lineage>
</organism>
<evidence type="ECO:0000256" key="1">
    <source>
        <dbReference type="ARBA" id="ARBA00002151"/>
    </source>
</evidence>
<evidence type="ECO:0000256" key="14">
    <source>
        <dbReference type="PIRSR" id="PIRSR006769-1"/>
    </source>
</evidence>
<evidence type="ECO:0000313" key="18">
    <source>
        <dbReference type="EMBL" id="MBO8431343.1"/>
    </source>
</evidence>
<feature type="binding site" evidence="16">
    <location>
        <position position="77"/>
    </location>
    <ligand>
        <name>Zn(2+)</name>
        <dbReference type="ChEBI" id="CHEBI:29105"/>
        <note>catalytic</note>
    </ligand>
</feature>
<feature type="binding site" evidence="15">
    <location>
        <position position="202"/>
    </location>
    <ligand>
        <name>NADP(+)</name>
        <dbReference type="ChEBI" id="CHEBI:58349"/>
    </ligand>
</feature>
<dbReference type="Pfam" id="PF00383">
    <property type="entry name" value="dCMP_cyt_deam_1"/>
    <property type="match status" value="1"/>
</dbReference>
<feature type="domain" description="CMP/dCMP-type deaminase" evidence="17">
    <location>
        <begin position="1"/>
        <end position="125"/>
    </location>
</feature>
<feature type="binding site" evidence="15">
    <location>
        <position position="172"/>
    </location>
    <ligand>
        <name>NADP(+)</name>
        <dbReference type="ChEBI" id="CHEBI:58349"/>
    </ligand>
</feature>
<dbReference type="Gene3D" id="3.40.430.10">
    <property type="entry name" value="Dihydrofolate Reductase, subunit A"/>
    <property type="match status" value="1"/>
</dbReference>
<evidence type="ECO:0000256" key="12">
    <source>
        <dbReference type="ARBA" id="ARBA00023268"/>
    </source>
</evidence>
<feature type="binding site" evidence="16">
    <location>
        <position position="51"/>
    </location>
    <ligand>
        <name>Zn(2+)</name>
        <dbReference type="ChEBI" id="CHEBI:29105"/>
        <note>catalytic</note>
    </ligand>
</feature>
<comment type="caution">
    <text evidence="18">The sequence shown here is derived from an EMBL/GenBank/DDBJ whole genome shotgun (WGS) entry which is preliminary data.</text>
</comment>
<keyword evidence="9 13" id="KW-0862">Zinc</keyword>
<comment type="similarity">
    <text evidence="5 13">In the C-terminal section; belongs to the HTP reductase family.</text>
</comment>
<reference evidence="18" key="1">
    <citation type="submission" date="2020-10" db="EMBL/GenBank/DDBJ databases">
        <authorList>
            <person name="Gilroy R."/>
        </authorList>
    </citation>
    <scope>NUCLEOTIDE SEQUENCE</scope>
    <source>
        <strain evidence="18">10192</strain>
    </source>
</reference>
<keyword evidence="10 13" id="KW-0521">NADP</keyword>
<dbReference type="PANTHER" id="PTHR38011">
    <property type="entry name" value="DIHYDROFOLATE REDUCTASE FAMILY PROTEIN (AFU_ORTHOLOGUE AFUA_8G06820)"/>
    <property type="match status" value="1"/>
</dbReference>
<dbReference type="FunFam" id="3.40.140.10:FF:000025">
    <property type="entry name" value="Riboflavin biosynthesis protein RibD"/>
    <property type="match status" value="1"/>
</dbReference>
<evidence type="ECO:0000256" key="10">
    <source>
        <dbReference type="ARBA" id="ARBA00022857"/>
    </source>
</evidence>
<dbReference type="AlphaFoldDB" id="A0A9D9DPN8"/>
<dbReference type="SUPFAM" id="SSF53597">
    <property type="entry name" value="Dihydrofolate reductase-like"/>
    <property type="match status" value="1"/>
</dbReference>
<dbReference type="PIRSF" id="PIRSF006769">
    <property type="entry name" value="RibD"/>
    <property type="match status" value="1"/>
</dbReference>
<evidence type="ECO:0000256" key="13">
    <source>
        <dbReference type="PIRNR" id="PIRNR006769"/>
    </source>
</evidence>
<feature type="binding site" evidence="15">
    <location>
        <position position="156"/>
    </location>
    <ligand>
        <name>NADP(+)</name>
        <dbReference type="ChEBI" id="CHEBI:58349"/>
    </ligand>
</feature>
<sequence>MNYEEYMKRCIFLAKQGEGKTAPNPLVGCVVLDKNNNVISEGFHEKYGENHAERNALVKLSPEETRDGTLIVNLEPCSHYGKTPPCADLIIKYRIKKVVIGMRDVNPVVAGNGIKKLKNAGIEVVEGVLEDECKKLNEVFIKNMTEHKTFVAIKTAATLDGKIATHNGSSKWITAEKAREEVKNIRNRYDALLTSSSTVIADNPLMEHRCNIILDRNLKTINKEYKIYNNKRVIVFCEKEFQLPEKTNVEFIKTPVVNVNLDLDFVFNKLYEMKIMSVLIEAGGRLNGSALKYSDKIYHFIAPKILGDNNGRSCFDFRTVDDINLSDNFRIEEVQKFEPDIMLTYYPFKI</sequence>
<comment type="catalytic activity">
    <reaction evidence="13">
        <text>5-amino-6-(5-phospho-D-ribitylamino)uracil + NADP(+) = 5-amino-6-(5-phospho-D-ribosylamino)uracil + NADPH + H(+)</text>
        <dbReference type="Rhea" id="RHEA:17845"/>
        <dbReference type="ChEBI" id="CHEBI:15378"/>
        <dbReference type="ChEBI" id="CHEBI:57783"/>
        <dbReference type="ChEBI" id="CHEBI:58349"/>
        <dbReference type="ChEBI" id="CHEBI:58421"/>
        <dbReference type="ChEBI" id="CHEBI:58453"/>
        <dbReference type="EC" id="1.1.1.193"/>
    </reaction>
</comment>
<dbReference type="EMBL" id="JADIND010000182">
    <property type="protein sequence ID" value="MBO8431343.1"/>
    <property type="molecule type" value="Genomic_DNA"/>
</dbReference>
<evidence type="ECO:0000256" key="16">
    <source>
        <dbReference type="PIRSR" id="PIRSR006769-3"/>
    </source>
</evidence>
<dbReference type="EC" id="1.1.1.193" evidence="13"/>
<evidence type="ECO:0000256" key="15">
    <source>
        <dbReference type="PIRSR" id="PIRSR006769-2"/>
    </source>
</evidence>
<protein>
    <recommendedName>
        <fullName evidence="13">Riboflavin biosynthesis protein RibD</fullName>
    </recommendedName>
    <domain>
        <recommendedName>
            <fullName evidence="13">Diaminohydroxyphosphoribosylaminopyrimidine deaminase</fullName>
            <shortName evidence="13">DRAP deaminase</shortName>
            <ecNumber evidence="13">3.5.4.26</ecNumber>
        </recommendedName>
        <alternativeName>
            <fullName evidence="13">Riboflavin-specific deaminase</fullName>
        </alternativeName>
    </domain>
    <domain>
        <recommendedName>
            <fullName evidence="13">5-amino-6-(5-phosphoribosylamino)uracil reductase</fullName>
            <ecNumber evidence="13">1.1.1.193</ecNumber>
        </recommendedName>
        <alternativeName>
            <fullName evidence="13">HTP reductase</fullName>
        </alternativeName>
    </domain>
</protein>
<dbReference type="GO" id="GO:0008835">
    <property type="term" value="F:diaminohydroxyphosphoribosylaminopyrimidine deaminase activity"/>
    <property type="evidence" value="ECO:0007669"/>
    <property type="project" value="UniProtKB-EC"/>
</dbReference>
<accession>A0A9D9DPN8</accession>
<comment type="pathway">
    <text evidence="2 13">Cofactor biosynthesis; riboflavin biosynthesis; 5-amino-6-(D-ribitylamino)uracil from GTP: step 2/4.</text>
</comment>
<dbReference type="InterPro" id="IPR016192">
    <property type="entry name" value="APOBEC/CMP_deaminase_Zn-bd"/>
</dbReference>